<comment type="caution">
    <text evidence="1">The sequence shown here is derived from an EMBL/GenBank/DDBJ whole genome shotgun (WGS) entry which is preliminary data.</text>
</comment>
<gene>
    <name evidence="1" type="ORF">Lste_3241</name>
</gene>
<dbReference type="RefSeq" id="WP_058512060.1">
    <property type="nucleotide sequence ID" value="NZ_DAIOMV010000002.1"/>
</dbReference>
<organism evidence="1 2">
    <name type="scientific">Legionella steelei</name>
    <dbReference type="NCBI Taxonomy" id="947033"/>
    <lineage>
        <taxon>Bacteria</taxon>
        <taxon>Pseudomonadati</taxon>
        <taxon>Pseudomonadota</taxon>
        <taxon>Gammaproteobacteria</taxon>
        <taxon>Legionellales</taxon>
        <taxon>Legionellaceae</taxon>
        <taxon>Legionella</taxon>
    </lineage>
</organism>
<dbReference type="AlphaFoldDB" id="A0A0W0ZD26"/>
<evidence type="ECO:0000313" key="1">
    <source>
        <dbReference type="EMBL" id="KTD67035.1"/>
    </source>
</evidence>
<dbReference type="Proteomes" id="UP000054926">
    <property type="component" value="Unassembled WGS sequence"/>
</dbReference>
<sequence length="296" mass="34302">MPLIVNLSSIHELHPTSTCVQAFKDICDQYSKKGSYCCSSFFQSWTNSAWLMYQLAMNDSKLIQPYRLGKLTTEQFLERLLQIFSFLKNVTPKKGEMERLQSKQLYSTTFPMMLLEEAWNSQVGWDAAKAGYLPALIREAERRDEKEEKASESQPKPKMDPIYFIANTNELHVLQILNMLRKEYPDLNFYRDVDVRIKEDKTPIEIAPGIFLCLSYRYQLFKTQDQTQTMNPSSTMSLLNYLVTKQLKDVPVSELRVISQHQADLVEALRVGIDADHMYQASDYFAAQTTSLKKTQ</sequence>
<proteinExistence type="predicted"/>
<dbReference type="STRING" id="947033.Lste_3241"/>
<evidence type="ECO:0000313" key="2">
    <source>
        <dbReference type="Proteomes" id="UP000054926"/>
    </source>
</evidence>
<name>A0A0W0ZD26_9GAMM</name>
<dbReference type="PATRIC" id="fig|947033.5.peg.3448"/>
<dbReference type="EMBL" id="LNYY01000021">
    <property type="protein sequence ID" value="KTD67035.1"/>
    <property type="molecule type" value="Genomic_DNA"/>
</dbReference>
<reference evidence="1 2" key="1">
    <citation type="submission" date="2015-11" db="EMBL/GenBank/DDBJ databases">
        <title>Genomic analysis of 38 Legionella species identifies large and diverse effector repertoires.</title>
        <authorList>
            <person name="Burstein D."/>
            <person name="Amaro F."/>
            <person name="Zusman T."/>
            <person name="Lifshitz Z."/>
            <person name="Cohen O."/>
            <person name="Gilbert J.A."/>
            <person name="Pupko T."/>
            <person name="Shuman H.A."/>
            <person name="Segal G."/>
        </authorList>
    </citation>
    <scope>NUCLEOTIDE SEQUENCE [LARGE SCALE GENOMIC DNA]</scope>
    <source>
        <strain evidence="1 2">IMVS3376</strain>
    </source>
</reference>
<keyword evidence="2" id="KW-1185">Reference proteome</keyword>
<dbReference type="OrthoDB" id="5653803at2"/>
<accession>A0A0W0ZD26</accession>
<protein>
    <submittedName>
        <fullName evidence="1">Uncharacterized protein</fullName>
    </submittedName>
</protein>